<gene>
    <name evidence="2" type="ORF">BOCO_0034</name>
</gene>
<reference evidence="2 3" key="1">
    <citation type="journal article" date="2017" name="BMC Genomics">
        <title>Comparative genomic and phylogenomic analyses of the Bifidobacteriaceae family.</title>
        <authorList>
            <person name="Lugli G.A."/>
            <person name="Milani C."/>
            <person name="Turroni F."/>
            <person name="Duranti S."/>
            <person name="Mancabelli L."/>
            <person name="Mangifesta M."/>
            <person name="Ferrario C."/>
            <person name="Modesto M."/>
            <person name="Mattarelli P."/>
            <person name="Jiri K."/>
            <person name="van Sinderen D."/>
            <person name="Ventura M."/>
        </authorList>
    </citation>
    <scope>NUCLEOTIDE SEQUENCE [LARGE SCALE GENOMIC DNA]</scope>
    <source>
        <strain evidence="2 3">DSM 22924</strain>
    </source>
</reference>
<evidence type="ECO:0000313" key="3">
    <source>
        <dbReference type="Proteomes" id="UP000216004"/>
    </source>
</evidence>
<dbReference type="EMBL" id="MWWS01000002">
    <property type="protein sequence ID" value="OZG50848.1"/>
    <property type="molecule type" value="Genomic_DNA"/>
</dbReference>
<dbReference type="Proteomes" id="UP000216004">
    <property type="component" value="Unassembled WGS sequence"/>
</dbReference>
<dbReference type="AlphaFoldDB" id="A0A261EVG0"/>
<accession>A0A261EVG0</accession>
<comment type="caution">
    <text evidence="2">The sequence shown here is derived from an EMBL/GenBank/DDBJ whole genome shotgun (WGS) entry which is preliminary data.</text>
</comment>
<keyword evidence="3" id="KW-1185">Reference proteome</keyword>
<feature type="region of interest" description="Disordered" evidence="1">
    <location>
        <begin position="16"/>
        <end position="50"/>
    </location>
</feature>
<organism evidence="2 3">
    <name type="scientific">Bombiscardovia coagulans</name>
    <dbReference type="NCBI Taxonomy" id="686666"/>
    <lineage>
        <taxon>Bacteria</taxon>
        <taxon>Bacillati</taxon>
        <taxon>Actinomycetota</taxon>
        <taxon>Actinomycetes</taxon>
        <taxon>Bifidobacteriales</taxon>
        <taxon>Bifidobacteriaceae</taxon>
        <taxon>Bombiscardovia</taxon>
    </lineage>
</organism>
<evidence type="ECO:0000313" key="2">
    <source>
        <dbReference type="EMBL" id="OZG50848.1"/>
    </source>
</evidence>
<sequence>MAKAWIHDKWLKSAQVTTADGHRTKMEPPPSAKHSLTMFADEPGKAKSAR</sequence>
<evidence type="ECO:0000256" key="1">
    <source>
        <dbReference type="SAM" id="MobiDB-lite"/>
    </source>
</evidence>
<protein>
    <submittedName>
        <fullName evidence="2">Uncharacterized protein</fullName>
    </submittedName>
</protein>
<name>A0A261EVG0_9BIFI</name>
<proteinExistence type="predicted"/>